<proteinExistence type="predicted"/>
<name>A0A7W6H727_9HYPH</name>
<protein>
    <submittedName>
        <fullName evidence="2">Uncharacterized protein</fullName>
    </submittedName>
</protein>
<evidence type="ECO:0000256" key="1">
    <source>
        <dbReference type="SAM" id="MobiDB-lite"/>
    </source>
</evidence>
<comment type="caution">
    <text evidence="2">The sequence shown here is derived from an EMBL/GenBank/DDBJ whole genome shotgun (WGS) entry which is preliminary data.</text>
</comment>
<sequence length="117" mass="12478">MMRKPVRAAGVARADGVGRRSGGAAPFDRVGCGLVGRDLLDAGAAVAVPRQPKLGRLAAFGEMEKLGIVTDFLKDADRAERRMLGDLEAKIVVEREGARHRDDDDAAVAEVALVQRE</sequence>
<gene>
    <name evidence="2" type="ORF">GGR04_003621</name>
</gene>
<dbReference type="Proteomes" id="UP000542776">
    <property type="component" value="Unassembled WGS sequence"/>
</dbReference>
<dbReference type="AlphaFoldDB" id="A0A7W6H727"/>
<dbReference type="EMBL" id="JACIEK010000012">
    <property type="protein sequence ID" value="MBB3999751.1"/>
    <property type="molecule type" value="Genomic_DNA"/>
</dbReference>
<feature type="region of interest" description="Disordered" evidence="1">
    <location>
        <begin position="1"/>
        <end position="24"/>
    </location>
</feature>
<dbReference type="RefSeq" id="WP_183201270.1">
    <property type="nucleotide sequence ID" value="NZ_JACIEK010000012.1"/>
</dbReference>
<evidence type="ECO:0000313" key="2">
    <source>
        <dbReference type="EMBL" id="MBB3999751.1"/>
    </source>
</evidence>
<keyword evidence="3" id="KW-1185">Reference proteome</keyword>
<organism evidence="2 3">
    <name type="scientific">Aureimonas pseudogalii</name>
    <dbReference type="NCBI Taxonomy" id="1744844"/>
    <lineage>
        <taxon>Bacteria</taxon>
        <taxon>Pseudomonadati</taxon>
        <taxon>Pseudomonadota</taxon>
        <taxon>Alphaproteobacteria</taxon>
        <taxon>Hyphomicrobiales</taxon>
        <taxon>Aurantimonadaceae</taxon>
        <taxon>Aureimonas</taxon>
    </lineage>
</organism>
<reference evidence="2 3" key="1">
    <citation type="submission" date="2020-08" db="EMBL/GenBank/DDBJ databases">
        <title>Genomic Encyclopedia of Type Strains, Phase IV (KMG-IV): sequencing the most valuable type-strain genomes for metagenomic binning, comparative biology and taxonomic classification.</title>
        <authorList>
            <person name="Goeker M."/>
        </authorList>
    </citation>
    <scope>NUCLEOTIDE SEQUENCE [LARGE SCALE GENOMIC DNA]</scope>
    <source>
        <strain evidence="2 3">DSM 102238</strain>
    </source>
</reference>
<accession>A0A7W6H727</accession>
<evidence type="ECO:0000313" key="3">
    <source>
        <dbReference type="Proteomes" id="UP000542776"/>
    </source>
</evidence>